<accession>A0AAW1WJ02</accession>
<sequence>MDATLLRLNAQETPVQWRCRRWKKMSSMAASPRNSCVIRYAWMCIHDFKGRGRALIDLKLKIHYGADYCIQLE</sequence>
<name>A0AAW1WJ02_RUBAR</name>
<dbReference type="EMBL" id="JBEDUW010000006">
    <property type="protein sequence ID" value="KAK9923295.1"/>
    <property type="molecule type" value="Genomic_DNA"/>
</dbReference>
<evidence type="ECO:0000313" key="2">
    <source>
        <dbReference type="Proteomes" id="UP001457282"/>
    </source>
</evidence>
<evidence type="ECO:0000313" key="1">
    <source>
        <dbReference type="EMBL" id="KAK9923295.1"/>
    </source>
</evidence>
<protein>
    <submittedName>
        <fullName evidence="1">Uncharacterized protein</fullName>
    </submittedName>
</protein>
<gene>
    <name evidence="1" type="ORF">M0R45_031723</name>
</gene>
<dbReference type="AlphaFoldDB" id="A0AAW1WJ02"/>
<dbReference type="Proteomes" id="UP001457282">
    <property type="component" value="Unassembled WGS sequence"/>
</dbReference>
<organism evidence="1 2">
    <name type="scientific">Rubus argutus</name>
    <name type="common">Southern blackberry</name>
    <dbReference type="NCBI Taxonomy" id="59490"/>
    <lineage>
        <taxon>Eukaryota</taxon>
        <taxon>Viridiplantae</taxon>
        <taxon>Streptophyta</taxon>
        <taxon>Embryophyta</taxon>
        <taxon>Tracheophyta</taxon>
        <taxon>Spermatophyta</taxon>
        <taxon>Magnoliopsida</taxon>
        <taxon>eudicotyledons</taxon>
        <taxon>Gunneridae</taxon>
        <taxon>Pentapetalae</taxon>
        <taxon>rosids</taxon>
        <taxon>fabids</taxon>
        <taxon>Rosales</taxon>
        <taxon>Rosaceae</taxon>
        <taxon>Rosoideae</taxon>
        <taxon>Rosoideae incertae sedis</taxon>
        <taxon>Rubus</taxon>
    </lineage>
</organism>
<keyword evidence="2" id="KW-1185">Reference proteome</keyword>
<proteinExistence type="predicted"/>
<comment type="caution">
    <text evidence="1">The sequence shown here is derived from an EMBL/GenBank/DDBJ whole genome shotgun (WGS) entry which is preliminary data.</text>
</comment>
<reference evidence="1 2" key="1">
    <citation type="journal article" date="2023" name="G3 (Bethesda)">
        <title>A chromosome-length genome assembly and annotation of blackberry (Rubus argutus, cv. 'Hillquist').</title>
        <authorList>
            <person name="Bruna T."/>
            <person name="Aryal R."/>
            <person name="Dudchenko O."/>
            <person name="Sargent D.J."/>
            <person name="Mead D."/>
            <person name="Buti M."/>
            <person name="Cavallini A."/>
            <person name="Hytonen T."/>
            <person name="Andres J."/>
            <person name="Pham M."/>
            <person name="Weisz D."/>
            <person name="Mascagni F."/>
            <person name="Usai G."/>
            <person name="Natali L."/>
            <person name="Bassil N."/>
            <person name="Fernandez G.E."/>
            <person name="Lomsadze A."/>
            <person name="Armour M."/>
            <person name="Olukolu B."/>
            <person name="Poorten T."/>
            <person name="Britton C."/>
            <person name="Davik J."/>
            <person name="Ashrafi H."/>
            <person name="Aiden E.L."/>
            <person name="Borodovsky M."/>
            <person name="Worthington M."/>
        </authorList>
    </citation>
    <scope>NUCLEOTIDE SEQUENCE [LARGE SCALE GENOMIC DNA]</scope>
    <source>
        <strain evidence="1">PI 553951</strain>
    </source>
</reference>